<dbReference type="OrthoDB" id="6259252at2759"/>
<gene>
    <name evidence="3" type="ORF">SSLN_LOCUS8609</name>
</gene>
<dbReference type="EMBL" id="UYSU01034749">
    <property type="protein sequence ID" value="VDL94994.1"/>
    <property type="molecule type" value="Genomic_DNA"/>
</dbReference>
<sequence length="260" mass="30137">MFAGQRTYNVVGGYDLAVPPSRSSKKAQSLCPKQAKVTRFEELGYNYGFRRADPNKNEGFFYVYRCLKDQMSLPGPITRIHADENEIRLTELEGVFEDREKIKIFSNDISGYYKFNHRNKFVAICIDANTKQKTGYWFLSFDRSGQLNAFCEFLSWLFDLDSADVDCQANSTFSYVDRKSRSSVDLPEPWNSLRRRSYHASISEDSGLAETESDTLGSPDYPQESPINRHYHQHHRHHYQNDVTKGMNTAKSWRHDLLQG</sequence>
<name>A0A183SWL1_SCHSO</name>
<evidence type="ECO:0000259" key="2">
    <source>
        <dbReference type="Pfam" id="PF19008"/>
    </source>
</evidence>
<keyword evidence="4" id="KW-1185">Reference proteome</keyword>
<reference evidence="3 4" key="2">
    <citation type="submission" date="2018-11" db="EMBL/GenBank/DDBJ databases">
        <authorList>
            <consortium name="Pathogen Informatics"/>
        </authorList>
    </citation>
    <scope>NUCLEOTIDE SEQUENCE [LARGE SCALE GENOMIC DNA]</scope>
    <source>
        <strain evidence="3 4">NST_G2</strain>
    </source>
</reference>
<evidence type="ECO:0000313" key="4">
    <source>
        <dbReference type="Proteomes" id="UP000275846"/>
    </source>
</evidence>
<accession>A0A183SWL1</accession>
<feature type="domain" description="DUF5737" evidence="2">
    <location>
        <begin position="60"/>
        <end position="158"/>
    </location>
</feature>
<dbReference type="Pfam" id="PF19008">
    <property type="entry name" value="DUF5737"/>
    <property type="match status" value="1"/>
</dbReference>
<feature type="region of interest" description="Disordered" evidence="1">
    <location>
        <begin position="203"/>
        <end position="227"/>
    </location>
</feature>
<evidence type="ECO:0000313" key="3">
    <source>
        <dbReference type="EMBL" id="VDL94994.1"/>
    </source>
</evidence>
<proteinExistence type="predicted"/>
<protein>
    <submittedName>
        <fullName evidence="5">DUF5737 domain-containing protein</fullName>
    </submittedName>
</protein>
<dbReference type="AlphaFoldDB" id="A0A183SWL1"/>
<evidence type="ECO:0000313" key="5">
    <source>
        <dbReference type="WBParaSite" id="SSLN_0000894401-mRNA-1"/>
    </source>
</evidence>
<dbReference type="InterPro" id="IPR043798">
    <property type="entry name" value="DUF5737"/>
</dbReference>
<dbReference type="WBParaSite" id="SSLN_0000894401-mRNA-1">
    <property type="protein sequence ID" value="SSLN_0000894401-mRNA-1"/>
    <property type="gene ID" value="SSLN_0000894401"/>
</dbReference>
<dbReference type="Proteomes" id="UP000275846">
    <property type="component" value="Unassembled WGS sequence"/>
</dbReference>
<organism evidence="5">
    <name type="scientific">Schistocephalus solidus</name>
    <name type="common">Tapeworm</name>
    <dbReference type="NCBI Taxonomy" id="70667"/>
    <lineage>
        <taxon>Eukaryota</taxon>
        <taxon>Metazoa</taxon>
        <taxon>Spiralia</taxon>
        <taxon>Lophotrochozoa</taxon>
        <taxon>Platyhelminthes</taxon>
        <taxon>Cestoda</taxon>
        <taxon>Eucestoda</taxon>
        <taxon>Diphyllobothriidea</taxon>
        <taxon>Diphyllobothriidae</taxon>
        <taxon>Schistocephalus</taxon>
    </lineage>
</organism>
<evidence type="ECO:0000256" key="1">
    <source>
        <dbReference type="SAM" id="MobiDB-lite"/>
    </source>
</evidence>
<reference evidence="5" key="1">
    <citation type="submission" date="2016-06" db="UniProtKB">
        <authorList>
            <consortium name="WormBaseParasite"/>
        </authorList>
    </citation>
    <scope>IDENTIFICATION</scope>
</reference>